<evidence type="ECO:0000313" key="2">
    <source>
        <dbReference type="Proteomes" id="UP000050525"/>
    </source>
</evidence>
<accession>A0A151MQ79</accession>
<evidence type="ECO:0000313" key="1">
    <source>
        <dbReference type="EMBL" id="KYO26633.1"/>
    </source>
</evidence>
<name>A0A151MQ79_ALLMI</name>
<organism evidence="1 2">
    <name type="scientific">Alligator mississippiensis</name>
    <name type="common">American alligator</name>
    <dbReference type="NCBI Taxonomy" id="8496"/>
    <lineage>
        <taxon>Eukaryota</taxon>
        <taxon>Metazoa</taxon>
        <taxon>Chordata</taxon>
        <taxon>Craniata</taxon>
        <taxon>Vertebrata</taxon>
        <taxon>Euteleostomi</taxon>
        <taxon>Archelosauria</taxon>
        <taxon>Archosauria</taxon>
        <taxon>Crocodylia</taxon>
        <taxon>Alligatoridae</taxon>
        <taxon>Alligatorinae</taxon>
        <taxon>Alligator</taxon>
    </lineage>
</organism>
<reference evidence="1 2" key="1">
    <citation type="journal article" date="2012" name="Genome Biol.">
        <title>Sequencing three crocodilian genomes to illuminate the evolution of archosaurs and amniotes.</title>
        <authorList>
            <person name="St John J.A."/>
            <person name="Braun E.L."/>
            <person name="Isberg S.R."/>
            <person name="Miles L.G."/>
            <person name="Chong A.Y."/>
            <person name="Gongora J."/>
            <person name="Dalzell P."/>
            <person name="Moran C."/>
            <person name="Bed'hom B."/>
            <person name="Abzhanov A."/>
            <person name="Burgess S.C."/>
            <person name="Cooksey A.M."/>
            <person name="Castoe T.A."/>
            <person name="Crawford N.G."/>
            <person name="Densmore L.D."/>
            <person name="Drew J.C."/>
            <person name="Edwards S.V."/>
            <person name="Faircloth B.C."/>
            <person name="Fujita M.K."/>
            <person name="Greenwold M.J."/>
            <person name="Hoffmann F.G."/>
            <person name="Howard J.M."/>
            <person name="Iguchi T."/>
            <person name="Janes D.E."/>
            <person name="Khan S.Y."/>
            <person name="Kohno S."/>
            <person name="de Koning A.J."/>
            <person name="Lance S.L."/>
            <person name="McCarthy F.M."/>
            <person name="McCormack J.E."/>
            <person name="Merchant M.E."/>
            <person name="Peterson D.G."/>
            <person name="Pollock D.D."/>
            <person name="Pourmand N."/>
            <person name="Raney B.J."/>
            <person name="Roessler K.A."/>
            <person name="Sanford J.R."/>
            <person name="Sawyer R.H."/>
            <person name="Schmidt C.J."/>
            <person name="Triplett E.W."/>
            <person name="Tuberville T.D."/>
            <person name="Venegas-Anaya M."/>
            <person name="Howard J.T."/>
            <person name="Jarvis E.D."/>
            <person name="Guillette L.J.Jr."/>
            <person name="Glenn T.C."/>
            <person name="Green R.E."/>
            <person name="Ray D.A."/>
        </authorList>
    </citation>
    <scope>NUCLEOTIDE SEQUENCE [LARGE SCALE GENOMIC DNA]</scope>
    <source>
        <strain evidence="1">KSC_2009_1</strain>
    </source>
</reference>
<dbReference type="AlphaFoldDB" id="A0A151MQ79"/>
<dbReference type="EMBL" id="AKHW03005461">
    <property type="protein sequence ID" value="KYO26633.1"/>
    <property type="molecule type" value="Genomic_DNA"/>
</dbReference>
<gene>
    <name evidence="1" type="ORF">Y1Q_0019117</name>
</gene>
<protein>
    <submittedName>
        <fullName evidence="1">Uncharacterized protein</fullName>
    </submittedName>
</protein>
<comment type="caution">
    <text evidence="1">The sequence shown here is derived from an EMBL/GenBank/DDBJ whole genome shotgun (WGS) entry which is preliminary data.</text>
</comment>
<sequence length="109" mass="12042">MPGTSIKSQNQHSEKGGCNHTIAPPLDLLCHIPGLTNWEGLQLRKKTQPNIFDDAGKKKDTAMHIITLMKDNNEIMLSSKCSSLMAASFKINGHPASRIRYSINSPIAW</sequence>
<proteinExistence type="predicted"/>
<dbReference type="Proteomes" id="UP000050525">
    <property type="component" value="Unassembled WGS sequence"/>
</dbReference>
<keyword evidence="2" id="KW-1185">Reference proteome</keyword>